<evidence type="ECO:0000256" key="1">
    <source>
        <dbReference type="ARBA" id="ARBA00007401"/>
    </source>
</evidence>
<dbReference type="Gene3D" id="2.60.40.10">
    <property type="entry name" value="Immunoglobulins"/>
    <property type="match status" value="1"/>
</dbReference>
<dbReference type="OrthoDB" id="9801077at2"/>
<name>A0A512BCL6_9BACT</name>
<dbReference type="Pfam" id="PF02837">
    <property type="entry name" value="Glyco_hydro_2_N"/>
    <property type="match status" value="1"/>
</dbReference>
<comment type="caution">
    <text evidence="8">The sequence shown here is derived from an EMBL/GenBank/DDBJ whole genome shotgun (WGS) entry which is preliminary data.</text>
</comment>
<keyword evidence="3" id="KW-0326">Glycosidase</keyword>
<evidence type="ECO:0000313" key="8">
    <source>
        <dbReference type="EMBL" id="GEO09607.1"/>
    </source>
</evidence>
<sequence>MKKILLLGSLFLTLKISTVSAQDLNWQVGKNKIPTVWVDSVNPTRPLPEYPRPQMVRSNWINLNGLWDYSIVPKTQQDATPTSFDGKILVPFAVESALSGVGKTVGKDSILWYKRQFTVPSKYNKQNMLLHFGAVDWLCDVFINGKLAGTHQGGYDPFSIDITPYLKKGSNQELVVRVWDPTDDGPQPRGKQVKRPNSIWYTAVTGIWQTVWLEPVPTTYIVSTRQTPDIDKQTLTVSTNLSNLLPTDKIRISAWDGTQKISEQLVAGNSEAVLQVNNAKLWSPETPHLYDLKVSVIRNNKVVDEIKSYFAMRKISVGTDANGVKRILLNNQFVFQYGPLDQGWWPEGLYTAPTDDALKFDIVKTKEFGFNMIRKHVKTEPARWYTYCDQMGMLVWQDMPSGDLGARWESRPGIEGLGEDMVRTDASEAIYRKEWIAIMDAFYNFPCIVIWTPFNEAWGQFKTEEISEWTAKKDPTRLINSASGGNFYSKAQIMDLHNYPSPAMPSVELFGTKQALVLGEFGGLGLPLDGHTWQDKNNWGYQNFKSQDELYARYATFIDRLPKLIKRGLSAAVYTQTTDVEVEVNGLMTYDRKVIKMPADKLRALHSKLYDPSLVTIKASTAAIK</sequence>
<dbReference type="GO" id="GO:0005975">
    <property type="term" value="P:carbohydrate metabolic process"/>
    <property type="evidence" value="ECO:0007669"/>
    <property type="project" value="InterPro"/>
</dbReference>
<dbReference type="RefSeq" id="WP_147203730.1">
    <property type="nucleotide sequence ID" value="NZ_BJYT01000007.1"/>
</dbReference>
<keyword evidence="9" id="KW-1185">Reference proteome</keyword>
<dbReference type="Proteomes" id="UP000321513">
    <property type="component" value="Unassembled WGS sequence"/>
</dbReference>
<evidence type="ECO:0000256" key="3">
    <source>
        <dbReference type="ARBA" id="ARBA00023295"/>
    </source>
</evidence>
<feature type="chain" id="PRO_5022180113" evidence="4">
    <location>
        <begin position="22"/>
        <end position="625"/>
    </location>
</feature>
<keyword evidence="4" id="KW-0732">Signal</keyword>
<protein>
    <submittedName>
        <fullName evidence="8">Beta-galactosidase</fullName>
    </submittedName>
</protein>
<dbReference type="InterPro" id="IPR006104">
    <property type="entry name" value="Glyco_hydro_2_N"/>
</dbReference>
<dbReference type="SUPFAM" id="SSF51445">
    <property type="entry name" value="(Trans)glycosidases"/>
    <property type="match status" value="1"/>
</dbReference>
<evidence type="ECO:0000313" key="9">
    <source>
        <dbReference type="Proteomes" id="UP000321513"/>
    </source>
</evidence>
<accession>A0A512BCL6</accession>
<evidence type="ECO:0000259" key="5">
    <source>
        <dbReference type="Pfam" id="PF00703"/>
    </source>
</evidence>
<evidence type="ECO:0000256" key="2">
    <source>
        <dbReference type="ARBA" id="ARBA00022801"/>
    </source>
</evidence>
<dbReference type="GO" id="GO:0004553">
    <property type="term" value="F:hydrolase activity, hydrolyzing O-glycosyl compounds"/>
    <property type="evidence" value="ECO:0007669"/>
    <property type="project" value="InterPro"/>
</dbReference>
<dbReference type="Gene3D" id="2.60.120.260">
    <property type="entry name" value="Galactose-binding domain-like"/>
    <property type="match status" value="1"/>
</dbReference>
<organism evidence="8 9">
    <name type="scientific">Segetibacter aerophilus</name>
    <dbReference type="NCBI Taxonomy" id="670293"/>
    <lineage>
        <taxon>Bacteria</taxon>
        <taxon>Pseudomonadati</taxon>
        <taxon>Bacteroidota</taxon>
        <taxon>Chitinophagia</taxon>
        <taxon>Chitinophagales</taxon>
        <taxon>Chitinophagaceae</taxon>
        <taxon>Segetibacter</taxon>
    </lineage>
</organism>
<dbReference type="SUPFAM" id="SSF49303">
    <property type="entry name" value="beta-Galactosidase/glucuronidase domain"/>
    <property type="match status" value="1"/>
</dbReference>
<dbReference type="AlphaFoldDB" id="A0A512BCL6"/>
<dbReference type="EMBL" id="BJYT01000007">
    <property type="protein sequence ID" value="GEO09607.1"/>
    <property type="molecule type" value="Genomic_DNA"/>
</dbReference>
<feature type="signal peptide" evidence="4">
    <location>
        <begin position="1"/>
        <end position="21"/>
    </location>
</feature>
<evidence type="ECO:0000256" key="4">
    <source>
        <dbReference type="SAM" id="SignalP"/>
    </source>
</evidence>
<gene>
    <name evidence="8" type="ORF">SAE01_21030</name>
</gene>
<reference evidence="8 9" key="1">
    <citation type="submission" date="2019-07" db="EMBL/GenBank/DDBJ databases">
        <title>Whole genome shotgun sequence of Segetibacter aerophilus NBRC 106135.</title>
        <authorList>
            <person name="Hosoyama A."/>
            <person name="Uohara A."/>
            <person name="Ohji S."/>
            <person name="Ichikawa N."/>
        </authorList>
    </citation>
    <scope>NUCLEOTIDE SEQUENCE [LARGE SCALE GENOMIC DNA]</scope>
    <source>
        <strain evidence="8 9">NBRC 106135</strain>
    </source>
</reference>
<dbReference type="InterPro" id="IPR017853">
    <property type="entry name" value="GH"/>
</dbReference>
<dbReference type="InterPro" id="IPR036156">
    <property type="entry name" value="Beta-gal/glucu_dom_sf"/>
</dbReference>
<dbReference type="Pfam" id="PF02836">
    <property type="entry name" value="Glyco_hydro_2_C"/>
    <property type="match status" value="1"/>
</dbReference>
<dbReference type="InterPro" id="IPR006102">
    <property type="entry name" value="Ig-like_GH2"/>
</dbReference>
<evidence type="ECO:0000259" key="7">
    <source>
        <dbReference type="Pfam" id="PF02837"/>
    </source>
</evidence>
<proteinExistence type="inferred from homology"/>
<dbReference type="InterPro" id="IPR006103">
    <property type="entry name" value="Glyco_hydro_2_cat"/>
</dbReference>
<feature type="domain" description="Glycoside hydrolase family 2 immunoglobulin-like beta-sandwich" evidence="5">
    <location>
        <begin position="219"/>
        <end position="313"/>
    </location>
</feature>
<dbReference type="PANTHER" id="PTHR42732:SF2">
    <property type="entry name" value="BETA-MANNOSIDASE"/>
    <property type="match status" value="1"/>
</dbReference>
<comment type="similarity">
    <text evidence="1">Belongs to the glycosyl hydrolase 2 family.</text>
</comment>
<feature type="domain" description="Glycoside hydrolase family 2 catalytic" evidence="6">
    <location>
        <begin position="356"/>
        <end position="484"/>
    </location>
</feature>
<dbReference type="PANTHER" id="PTHR42732">
    <property type="entry name" value="BETA-GALACTOSIDASE"/>
    <property type="match status" value="1"/>
</dbReference>
<evidence type="ECO:0000259" key="6">
    <source>
        <dbReference type="Pfam" id="PF02836"/>
    </source>
</evidence>
<dbReference type="InterPro" id="IPR008979">
    <property type="entry name" value="Galactose-bd-like_sf"/>
</dbReference>
<dbReference type="SUPFAM" id="SSF49785">
    <property type="entry name" value="Galactose-binding domain-like"/>
    <property type="match status" value="1"/>
</dbReference>
<feature type="domain" description="Glycosyl hydrolases family 2 sugar binding" evidence="7">
    <location>
        <begin position="110"/>
        <end position="181"/>
    </location>
</feature>
<dbReference type="Gene3D" id="3.20.20.80">
    <property type="entry name" value="Glycosidases"/>
    <property type="match status" value="1"/>
</dbReference>
<dbReference type="InterPro" id="IPR051913">
    <property type="entry name" value="GH2_Domain-Containing"/>
</dbReference>
<keyword evidence="2" id="KW-0378">Hydrolase</keyword>
<dbReference type="InterPro" id="IPR013783">
    <property type="entry name" value="Ig-like_fold"/>
</dbReference>
<dbReference type="Pfam" id="PF00703">
    <property type="entry name" value="Glyco_hydro_2"/>
    <property type="match status" value="1"/>
</dbReference>